<proteinExistence type="predicted"/>
<evidence type="ECO:0000313" key="4">
    <source>
        <dbReference type="Proteomes" id="UP000288716"/>
    </source>
</evidence>
<protein>
    <submittedName>
        <fullName evidence="3">Beta-1:4-mannosyltransferase egh-like protein</fullName>
    </submittedName>
</protein>
<dbReference type="InterPro" id="IPR027389">
    <property type="entry name" value="B_mannosylTrfase_Bre-3/Egh"/>
</dbReference>
<dbReference type="PANTHER" id="PTHR16779:SF1">
    <property type="entry name" value="BETA-1,4-MANNOSYLTRANSFERASE EGH"/>
    <property type="match status" value="1"/>
</dbReference>
<organism evidence="3 4">
    <name type="scientific">Leptotrombidium deliense</name>
    <dbReference type="NCBI Taxonomy" id="299467"/>
    <lineage>
        <taxon>Eukaryota</taxon>
        <taxon>Metazoa</taxon>
        <taxon>Ecdysozoa</taxon>
        <taxon>Arthropoda</taxon>
        <taxon>Chelicerata</taxon>
        <taxon>Arachnida</taxon>
        <taxon>Acari</taxon>
        <taxon>Acariformes</taxon>
        <taxon>Trombidiformes</taxon>
        <taxon>Prostigmata</taxon>
        <taxon>Anystina</taxon>
        <taxon>Parasitengona</taxon>
        <taxon>Trombiculoidea</taxon>
        <taxon>Trombiculidae</taxon>
        <taxon>Leptotrombidium</taxon>
    </lineage>
</organism>
<keyword evidence="1" id="KW-0472">Membrane</keyword>
<keyword evidence="4" id="KW-1185">Reference proteome</keyword>
<keyword evidence="3" id="KW-0808">Transferase</keyword>
<dbReference type="PANTHER" id="PTHR16779">
    <property type="entry name" value="BETA-1,4-MANNOSYLTRANSFERASE EGH"/>
    <property type="match status" value="1"/>
</dbReference>
<evidence type="ECO:0000256" key="1">
    <source>
        <dbReference type="SAM" id="Phobius"/>
    </source>
</evidence>
<feature type="transmembrane region" description="Helical" evidence="1">
    <location>
        <begin position="97"/>
        <end position="115"/>
    </location>
</feature>
<dbReference type="GO" id="GO:0005737">
    <property type="term" value="C:cytoplasm"/>
    <property type="evidence" value="ECO:0007669"/>
    <property type="project" value="TreeGrafter"/>
</dbReference>
<feature type="transmembrane region" description="Helical" evidence="1">
    <location>
        <begin position="166"/>
        <end position="189"/>
    </location>
</feature>
<feature type="domain" description="Glycosyltransferase 2-like" evidence="2">
    <location>
        <begin position="10"/>
        <end position="129"/>
    </location>
</feature>
<reference evidence="3 4" key="1">
    <citation type="journal article" date="2018" name="Gigascience">
        <title>Genomes of trombidid mites reveal novel predicted allergens and laterally-transferred genes associated with secondary metabolism.</title>
        <authorList>
            <person name="Dong X."/>
            <person name="Chaisiri K."/>
            <person name="Xia D."/>
            <person name="Armstrong S.D."/>
            <person name="Fang Y."/>
            <person name="Donnelly M.J."/>
            <person name="Kadowaki T."/>
            <person name="McGarry J.W."/>
            <person name="Darby A.C."/>
            <person name="Makepeace B.L."/>
        </authorList>
    </citation>
    <scope>NUCLEOTIDE SEQUENCE [LARGE SCALE GENOMIC DNA]</scope>
    <source>
        <strain evidence="3">UoL-UT</strain>
    </source>
</reference>
<sequence>MDLFNFSFDFFTSSFIVARVGAEREVGFDFGFDSSIAEDNFFGLKATSMGFKFDFVEGEMIEKSAFTFSDFLKQRTRWGCGHRLVVTSNQIPFKFKFIYIIQYFASFYGISAIVYNQFRIIYPLPSQPIVDSIQNFTLVFSAYCYFFGAVKQFQGKRYFLTAMLRAVFQLCFPLTVLVECYAFVASLFIRKIHFYIVKKEIWKPENTYEIVPLCKIQRQTQII</sequence>
<dbReference type="InterPro" id="IPR001173">
    <property type="entry name" value="Glyco_trans_2-like"/>
</dbReference>
<dbReference type="STRING" id="299467.A0A443RY59"/>
<dbReference type="InterPro" id="IPR029044">
    <property type="entry name" value="Nucleotide-diphossugar_trans"/>
</dbReference>
<keyword evidence="1" id="KW-0812">Transmembrane</keyword>
<dbReference type="Proteomes" id="UP000288716">
    <property type="component" value="Unassembled WGS sequence"/>
</dbReference>
<dbReference type="SUPFAM" id="SSF53448">
    <property type="entry name" value="Nucleotide-diphospho-sugar transferases"/>
    <property type="match status" value="1"/>
</dbReference>
<keyword evidence="1" id="KW-1133">Transmembrane helix</keyword>
<dbReference type="GO" id="GO:0019187">
    <property type="term" value="F:beta-1,4-mannosyltransferase activity"/>
    <property type="evidence" value="ECO:0007669"/>
    <property type="project" value="InterPro"/>
</dbReference>
<evidence type="ECO:0000313" key="3">
    <source>
        <dbReference type="EMBL" id="RWS20312.1"/>
    </source>
</evidence>
<dbReference type="EMBL" id="NCKV01018377">
    <property type="protein sequence ID" value="RWS20312.1"/>
    <property type="molecule type" value="Genomic_DNA"/>
</dbReference>
<dbReference type="AlphaFoldDB" id="A0A443RY59"/>
<feature type="transmembrane region" description="Helical" evidence="1">
    <location>
        <begin position="136"/>
        <end position="154"/>
    </location>
</feature>
<comment type="caution">
    <text evidence="3">The sequence shown here is derived from an EMBL/GenBank/DDBJ whole genome shotgun (WGS) entry which is preliminary data.</text>
</comment>
<gene>
    <name evidence="3" type="ORF">B4U80_00949</name>
</gene>
<name>A0A443RY59_9ACAR</name>
<dbReference type="VEuPathDB" id="VectorBase:LDEU011728"/>
<dbReference type="OrthoDB" id="3971593at2759"/>
<accession>A0A443RY59</accession>
<evidence type="ECO:0000259" key="2">
    <source>
        <dbReference type="Pfam" id="PF13632"/>
    </source>
</evidence>
<keyword evidence="3" id="KW-0328">Glycosyltransferase</keyword>
<dbReference type="Pfam" id="PF13632">
    <property type="entry name" value="Glyco_trans_2_3"/>
    <property type="match status" value="1"/>
</dbReference>